<organism evidence="2 3">
    <name type="scientific">Arthrobacter echini</name>
    <dbReference type="NCBI Taxonomy" id="1529066"/>
    <lineage>
        <taxon>Bacteria</taxon>
        <taxon>Bacillati</taxon>
        <taxon>Actinomycetota</taxon>
        <taxon>Actinomycetes</taxon>
        <taxon>Micrococcales</taxon>
        <taxon>Micrococcaceae</taxon>
        <taxon>Arthrobacter</taxon>
    </lineage>
</organism>
<evidence type="ECO:0000313" key="2">
    <source>
        <dbReference type="EMBL" id="TYD00087.1"/>
    </source>
</evidence>
<dbReference type="InterPro" id="IPR045632">
    <property type="entry name" value="DUF6314"/>
</dbReference>
<reference evidence="2 3" key="1">
    <citation type="submission" date="2019-08" db="EMBL/GenBank/DDBJ databases">
        <title>Genone of Arthrobacter echini P9.</title>
        <authorList>
            <person name="Bowman J.P."/>
        </authorList>
    </citation>
    <scope>NUCLEOTIDE SEQUENCE [LARGE SCALE GENOMIC DNA]</scope>
    <source>
        <strain evidence="2 3">P9</strain>
    </source>
</reference>
<keyword evidence="3" id="KW-1185">Reference proteome</keyword>
<evidence type="ECO:0000313" key="3">
    <source>
        <dbReference type="Proteomes" id="UP000323410"/>
    </source>
</evidence>
<comment type="caution">
    <text evidence="2">The sequence shown here is derived from an EMBL/GenBank/DDBJ whole genome shotgun (WGS) entry which is preliminary data.</text>
</comment>
<name>A0A5D0XUY4_9MICC</name>
<accession>A0A5D0XUY4</accession>
<feature type="domain" description="DUF6314" evidence="1">
    <location>
        <begin position="18"/>
        <end position="146"/>
    </location>
</feature>
<dbReference type="EMBL" id="VSLD01000001">
    <property type="protein sequence ID" value="TYD00087.1"/>
    <property type="molecule type" value="Genomic_DNA"/>
</dbReference>
<dbReference type="AlphaFoldDB" id="A0A5D0XUY4"/>
<dbReference type="RefSeq" id="WP_148599394.1">
    <property type="nucleotide sequence ID" value="NZ_VSLD01000001.1"/>
</dbReference>
<dbReference type="OrthoDB" id="3296280at2"/>
<dbReference type="Proteomes" id="UP000323410">
    <property type="component" value="Unassembled WGS sequence"/>
</dbReference>
<proteinExistence type="predicted"/>
<protein>
    <recommendedName>
        <fullName evidence="1">DUF6314 domain-containing protein</fullName>
    </recommendedName>
</protein>
<sequence length="148" mass="16414">MDETAPGSLGVEDPIAFLTGVWWTERRLLDRASGISGTFSGLTTFTPDSDGLAWVEEGTACWPHFQAPASRTYRVSAVGATMIVRFPDQRVLCRLDLRSGQAQDVHGCPLDTYRVAFHIRAADAIEYSWDVTGPAKDHFLSTRLTRLR</sequence>
<evidence type="ECO:0000259" key="1">
    <source>
        <dbReference type="Pfam" id="PF19834"/>
    </source>
</evidence>
<dbReference type="Pfam" id="PF19834">
    <property type="entry name" value="DUF6314"/>
    <property type="match status" value="1"/>
</dbReference>
<gene>
    <name evidence="2" type="ORF">FQ377_01050</name>
</gene>